<feature type="signal peptide" evidence="3">
    <location>
        <begin position="1"/>
        <end position="21"/>
    </location>
</feature>
<feature type="domain" description="Sulfatase N-terminal" evidence="4">
    <location>
        <begin position="34"/>
        <end position="377"/>
    </location>
</feature>
<organism evidence="6 7">
    <name type="scientific">Paraglaciecola algarum</name>
    <dbReference type="NCBI Taxonomy" id="3050085"/>
    <lineage>
        <taxon>Bacteria</taxon>
        <taxon>Pseudomonadati</taxon>
        <taxon>Pseudomonadota</taxon>
        <taxon>Gammaproteobacteria</taxon>
        <taxon>Alteromonadales</taxon>
        <taxon>Alteromonadaceae</taxon>
        <taxon>Paraglaciecola</taxon>
    </lineage>
</organism>
<dbReference type="InterPro" id="IPR003343">
    <property type="entry name" value="Big_2"/>
</dbReference>
<feature type="domain" description="BIG2" evidence="5">
    <location>
        <begin position="501"/>
        <end position="565"/>
    </location>
</feature>
<protein>
    <submittedName>
        <fullName evidence="6">Sulfatase-like hydrolase/transferase</fullName>
    </submittedName>
</protein>
<dbReference type="PANTHER" id="PTHR42693:SF53">
    <property type="entry name" value="ENDO-4-O-SULFATASE"/>
    <property type="match status" value="1"/>
</dbReference>
<evidence type="ECO:0000313" key="6">
    <source>
        <dbReference type="EMBL" id="MCF2949478.1"/>
    </source>
</evidence>
<keyword evidence="2" id="KW-0378">Hydrolase</keyword>
<dbReference type="InterPro" id="IPR017850">
    <property type="entry name" value="Alkaline_phosphatase_core_sf"/>
</dbReference>
<dbReference type="SUPFAM" id="SSF53649">
    <property type="entry name" value="Alkaline phosphatase-like"/>
    <property type="match status" value="1"/>
</dbReference>
<dbReference type="Proteomes" id="UP001521137">
    <property type="component" value="Unassembled WGS sequence"/>
</dbReference>
<dbReference type="Pfam" id="PF00884">
    <property type="entry name" value="Sulfatase"/>
    <property type="match status" value="1"/>
</dbReference>
<dbReference type="Gene3D" id="3.40.720.10">
    <property type="entry name" value="Alkaline Phosphatase, subunit A"/>
    <property type="match status" value="1"/>
</dbReference>
<dbReference type="Gene3D" id="2.60.40.1080">
    <property type="match status" value="1"/>
</dbReference>
<dbReference type="SUPFAM" id="SSF49373">
    <property type="entry name" value="Invasin/intimin cell-adhesion fragments"/>
    <property type="match status" value="1"/>
</dbReference>
<evidence type="ECO:0000256" key="3">
    <source>
        <dbReference type="SAM" id="SignalP"/>
    </source>
</evidence>
<evidence type="ECO:0000313" key="7">
    <source>
        <dbReference type="Proteomes" id="UP001521137"/>
    </source>
</evidence>
<accession>A0ABS9DBV0</accession>
<feature type="chain" id="PRO_5045207625" evidence="3">
    <location>
        <begin position="22"/>
        <end position="595"/>
    </location>
</feature>
<evidence type="ECO:0000259" key="4">
    <source>
        <dbReference type="Pfam" id="PF00884"/>
    </source>
</evidence>
<gene>
    <name evidence="6" type="ORF">L0668_15265</name>
</gene>
<dbReference type="RefSeq" id="WP_235313577.1">
    <property type="nucleotide sequence ID" value="NZ_JAKGAS010000008.1"/>
</dbReference>
<comment type="caution">
    <text evidence="6">The sequence shown here is derived from an EMBL/GenBank/DDBJ whole genome shotgun (WGS) entry which is preliminary data.</text>
</comment>
<comment type="similarity">
    <text evidence="1">Belongs to the sulfatase family.</text>
</comment>
<dbReference type="EMBL" id="JAKGAS010000008">
    <property type="protein sequence ID" value="MCF2949478.1"/>
    <property type="molecule type" value="Genomic_DNA"/>
</dbReference>
<name>A0ABS9DBV0_9ALTE</name>
<evidence type="ECO:0000259" key="5">
    <source>
        <dbReference type="Pfam" id="PF02368"/>
    </source>
</evidence>
<keyword evidence="3" id="KW-0732">Signal</keyword>
<dbReference type="InterPro" id="IPR008964">
    <property type="entry name" value="Invasin/intimin_cell_adhesion"/>
</dbReference>
<evidence type="ECO:0000256" key="2">
    <source>
        <dbReference type="ARBA" id="ARBA00022801"/>
    </source>
</evidence>
<dbReference type="Pfam" id="PF02368">
    <property type="entry name" value="Big_2"/>
    <property type="match status" value="1"/>
</dbReference>
<evidence type="ECO:0000256" key="1">
    <source>
        <dbReference type="ARBA" id="ARBA00008779"/>
    </source>
</evidence>
<proteinExistence type="inferred from homology"/>
<sequence length="595" mass="67476">MNFLKRICCIFLLVFCGVMTAFVSRAESNKEYTNVVLILIDDISHYGVTAYGADRINSYRKRFKDVKFSTPNIDQLAHEGVLVENAFAYQLCENTRVAIMSGKENRRNYLQPKSLHHSDITFGDTFQKAGYKTGLFGKWKQSRGTQHIHGKDYIFEFGWDEFTAFDVVGAKNRFINPDLVVNGKITNYNDRKDVDPITGRRWYGPDIVNRDALNFIEKNKNKPFFLYYPMMLIHDKHQPTPDTLPRSVFDNFQENKKTKVPMEVSGDDHKFLPDMIAYMDKMIGNVVKKLDETGLRENTLIVVVGDNGTKETFEHVFADGSRYPGRKGGHADNGLHVPLILNQPKTIPAGLGKKQNHYQGLVDIVDIYPTIAEAANVTIPNQQDIDGISFWQQAIGGAGVARETIYHWGNANNKYTDNEVLVKYAFNQNFKRYAPSKHFPKGRFFDLRTDLLESAGDSYKEFKFKVLRYSGLPIESLNAEQKAAYDMLGEVLKQNQIVEIQDITIMSAPNKLKVGQMSQLHAKLTPANTTRNGLIWHSSDPSVLSINKFGELSAHKKGTAQIKVYAWADARPLADKKSAEFLTTGISDTRTFTVF</sequence>
<dbReference type="InterPro" id="IPR050738">
    <property type="entry name" value="Sulfatase"/>
</dbReference>
<dbReference type="PANTHER" id="PTHR42693">
    <property type="entry name" value="ARYLSULFATASE FAMILY MEMBER"/>
    <property type="match status" value="1"/>
</dbReference>
<dbReference type="CDD" id="cd16151">
    <property type="entry name" value="sulfatase_like"/>
    <property type="match status" value="1"/>
</dbReference>
<keyword evidence="7" id="KW-1185">Reference proteome</keyword>
<reference evidence="6 7" key="1">
    <citation type="submission" date="2022-01" db="EMBL/GenBank/DDBJ databases">
        <title>Paraglaciecola sp. G1-23.</title>
        <authorList>
            <person name="Jin M.S."/>
            <person name="Han D.M."/>
            <person name="Kim H.M."/>
            <person name="Jeon C.O."/>
        </authorList>
    </citation>
    <scope>NUCLEOTIDE SEQUENCE [LARGE SCALE GENOMIC DNA]</scope>
    <source>
        <strain evidence="6 7">G1-23</strain>
    </source>
</reference>
<dbReference type="InterPro" id="IPR000917">
    <property type="entry name" value="Sulfatase_N"/>
</dbReference>